<evidence type="ECO:0000313" key="8">
    <source>
        <dbReference type="EMBL" id="PHH72491.1"/>
    </source>
</evidence>
<keyword evidence="4" id="KW-0472">Membrane</keyword>
<dbReference type="Pfam" id="PF10392">
    <property type="entry name" value="COG5_N"/>
    <property type="match status" value="1"/>
</dbReference>
<dbReference type="GO" id="GO:0006891">
    <property type="term" value="P:intra-Golgi vesicle-mediated transport"/>
    <property type="evidence" value="ECO:0007669"/>
    <property type="project" value="InterPro"/>
</dbReference>
<keyword evidence="3" id="KW-0333">Golgi apparatus</keyword>
<feature type="domain" description="Conserved oligomeric Golgi complex subunit 5 helical" evidence="7">
    <location>
        <begin position="341"/>
        <end position="544"/>
    </location>
</feature>
<reference evidence="8 9" key="1">
    <citation type="submission" date="2017-06" db="EMBL/GenBank/DDBJ databases">
        <title>Ant-infecting Ophiocordyceps genomes reveal a high diversity of potential behavioral manipulation genes and a possible major role for enterotoxins.</title>
        <authorList>
            <person name="De Bekker C."/>
            <person name="Evans H.C."/>
            <person name="Brachmann A."/>
            <person name="Hughes D.P."/>
        </authorList>
    </citation>
    <scope>NUCLEOTIDE SEQUENCE [LARGE SCALE GENOMIC DNA]</scope>
    <source>
        <strain evidence="8 9">Map16</strain>
    </source>
</reference>
<dbReference type="GO" id="GO:0000139">
    <property type="term" value="C:Golgi membrane"/>
    <property type="evidence" value="ECO:0007669"/>
    <property type="project" value="UniProtKB-SubCell"/>
</dbReference>
<evidence type="ECO:0000259" key="6">
    <source>
        <dbReference type="Pfam" id="PF10392"/>
    </source>
</evidence>
<proteinExistence type="predicted"/>
<dbReference type="InterPro" id="IPR048485">
    <property type="entry name" value="COG5_helical"/>
</dbReference>
<name>A0A2C5YZZ6_9HYPO</name>
<evidence type="ECO:0000313" key="9">
    <source>
        <dbReference type="Proteomes" id="UP000226431"/>
    </source>
</evidence>
<gene>
    <name evidence="8" type="ORF">CDD80_4497</name>
</gene>
<accession>A0A2C5YZZ6</accession>
<comment type="subcellular location">
    <subcellularLocation>
        <location evidence="1">Golgi apparatus membrane</location>
        <topology evidence="1">Peripheral membrane protein</topology>
    </subcellularLocation>
</comment>
<protein>
    <recommendedName>
        <fullName evidence="2">Conserved oligomeric Golgi complex subunit 5</fullName>
    </recommendedName>
</protein>
<sequence length="586" mass="63792">MMENGEIRRAGRLEMPAKVKPTRPCCGQCDSDHTSTEVWHLDARQAAAGPALQGMPVAPDNQNKSVRGLRHTVTDTVRVCQRLCILDSQLDIAQLAARQIATSSFHQTALTTYLYLPSETGPARSSSRARQGAVFFKAAPDRPYTPNMSGSVPGDDEADPPSYVDYETFLDPGFSATSFANSLVLATNNANDSPLDLSTPLSRVLFDAQELDTHIDLVATRHAEPLLEYTRAQNEASQRIIAELDPQVHSLNESYRRLEKDVIDRHAEADEVRHVALRLWETLRLARAASRCLQLGRQLQLQHAGFADDDHGALVRCAQTILALREVLDSQAPGEEGHGLGKLDAIRALGESVLAPIQRSVRDAAERIVRDFSIPATMTFANASEARAKTESALTTLYLLSPTAGVNIQRWTPQLMLQALETYMRSSLQTSVAALSRALSQLPTIDKALTEVAARCQNLVSIELILESISPPEHLLLPSDTEKPPSLARPVLAHLETTSLASYFWRSLAGSFASRVQDVASRPGAVSRALKSNKNALGDAIRQAVVKGCKPPSAMVDGKNRGRAADANWDREAAVMVGSLVNNLGR</sequence>
<dbReference type="PANTHER" id="PTHR13228">
    <property type="entry name" value="CONSERVED OLIGOMERIC GOLGI COMPLEX COMPONENT 5"/>
    <property type="match status" value="1"/>
</dbReference>
<evidence type="ECO:0000256" key="3">
    <source>
        <dbReference type="ARBA" id="ARBA00023034"/>
    </source>
</evidence>
<dbReference type="Proteomes" id="UP000226431">
    <property type="component" value="Unassembled WGS sequence"/>
</dbReference>
<evidence type="ECO:0000259" key="7">
    <source>
        <dbReference type="Pfam" id="PF20649"/>
    </source>
</evidence>
<evidence type="ECO:0000256" key="1">
    <source>
        <dbReference type="ARBA" id="ARBA00004395"/>
    </source>
</evidence>
<dbReference type="Pfam" id="PF20649">
    <property type="entry name" value="COG5_C"/>
    <property type="match status" value="1"/>
</dbReference>
<keyword evidence="9" id="KW-1185">Reference proteome</keyword>
<dbReference type="GO" id="GO:0017119">
    <property type="term" value="C:Golgi transport complex"/>
    <property type="evidence" value="ECO:0007669"/>
    <property type="project" value="InterPro"/>
</dbReference>
<dbReference type="STRING" id="2004952.A0A2C5YZZ6"/>
<evidence type="ECO:0000256" key="2">
    <source>
        <dbReference type="ARBA" id="ARBA00020974"/>
    </source>
</evidence>
<comment type="caution">
    <text evidence="8">The sequence shown here is derived from an EMBL/GenBank/DDBJ whole genome shotgun (WGS) entry which is preliminary data.</text>
</comment>
<organism evidence="8 9">
    <name type="scientific">Ophiocordyceps camponoti-rufipedis</name>
    <dbReference type="NCBI Taxonomy" id="2004952"/>
    <lineage>
        <taxon>Eukaryota</taxon>
        <taxon>Fungi</taxon>
        <taxon>Dikarya</taxon>
        <taxon>Ascomycota</taxon>
        <taxon>Pezizomycotina</taxon>
        <taxon>Sordariomycetes</taxon>
        <taxon>Hypocreomycetidae</taxon>
        <taxon>Hypocreales</taxon>
        <taxon>Ophiocordycipitaceae</taxon>
        <taxon>Ophiocordyceps</taxon>
    </lineage>
</organism>
<dbReference type="PANTHER" id="PTHR13228:SF3">
    <property type="entry name" value="CONSERVED OLIGOMERIC GOLGI COMPLEX SUBUNIT 5"/>
    <property type="match status" value="1"/>
</dbReference>
<feature type="region of interest" description="Disordered" evidence="5">
    <location>
        <begin position="140"/>
        <end position="161"/>
    </location>
</feature>
<dbReference type="EMBL" id="NJES01000416">
    <property type="protein sequence ID" value="PHH72491.1"/>
    <property type="molecule type" value="Genomic_DNA"/>
</dbReference>
<feature type="domain" description="Conserved oligomeric Golgi complex subunit 5 N-terminal" evidence="6">
    <location>
        <begin position="167"/>
        <end position="299"/>
    </location>
</feature>
<dbReference type="AlphaFoldDB" id="A0A2C5YZZ6"/>
<dbReference type="OrthoDB" id="18786at2759"/>
<evidence type="ECO:0000256" key="5">
    <source>
        <dbReference type="SAM" id="MobiDB-lite"/>
    </source>
</evidence>
<dbReference type="InterPro" id="IPR049176">
    <property type="entry name" value="COG5_N"/>
</dbReference>
<evidence type="ECO:0000256" key="4">
    <source>
        <dbReference type="ARBA" id="ARBA00023136"/>
    </source>
</evidence>
<dbReference type="InterPro" id="IPR019465">
    <property type="entry name" value="Cog5"/>
</dbReference>